<evidence type="ECO:0000256" key="2">
    <source>
        <dbReference type="SAM" id="Phobius"/>
    </source>
</evidence>
<dbReference type="AlphaFoldDB" id="A0A251XPH4"/>
<accession>A0A251XPH4</accession>
<protein>
    <recommendedName>
        <fullName evidence="5">DoxX family membrane protein</fullName>
    </recommendedName>
</protein>
<evidence type="ECO:0000256" key="1">
    <source>
        <dbReference type="SAM" id="MobiDB-lite"/>
    </source>
</evidence>
<organism evidence="3 4">
    <name type="scientific">Clavibacter michiganensis</name>
    <dbReference type="NCBI Taxonomy" id="28447"/>
    <lineage>
        <taxon>Bacteria</taxon>
        <taxon>Bacillati</taxon>
        <taxon>Actinomycetota</taxon>
        <taxon>Actinomycetes</taxon>
        <taxon>Micrococcales</taxon>
        <taxon>Microbacteriaceae</taxon>
        <taxon>Clavibacter</taxon>
    </lineage>
</organism>
<evidence type="ECO:0008006" key="5">
    <source>
        <dbReference type="Google" id="ProtNLM"/>
    </source>
</evidence>
<sequence>MTSIPSTAPLPARIPERAGPDPRTLTRLRAAAALRIAFGLVWGVDAALKWMPGFVEGQTLPDELGRAAEVGTPVVHDWLLLWNRVGLSDPSLFAHVIAIVETAVAVLLVLGLLSRTALLASAVLSLGIWTGAEGMHLPWFRDGQTDLGPSVGYVVASLGLCLSSSGAVWSVDSLLARRRGGAPVRVGSGRA</sequence>
<keyword evidence="2" id="KW-1133">Transmembrane helix</keyword>
<evidence type="ECO:0000313" key="3">
    <source>
        <dbReference type="EMBL" id="OUE07406.1"/>
    </source>
</evidence>
<keyword evidence="2" id="KW-0812">Transmembrane</keyword>
<reference evidence="3 4" key="1">
    <citation type="submission" date="2016-08" db="EMBL/GenBank/DDBJ databases">
        <title>Genome sequence of Clavibacter michiganensis spp. strain CASJ009.</title>
        <authorList>
            <person name="Thapa S.P."/>
            <person name="Coaker G."/>
        </authorList>
    </citation>
    <scope>NUCLEOTIDE SEQUENCE [LARGE SCALE GENOMIC DNA]</scope>
    <source>
        <strain evidence="3">CASJ009</strain>
    </source>
</reference>
<evidence type="ECO:0000313" key="4">
    <source>
        <dbReference type="Proteomes" id="UP000195106"/>
    </source>
</evidence>
<feature type="transmembrane region" description="Helical" evidence="2">
    <location>
        <begin position="151"/>
        <end position="171"/>
    </location>
</feature>
<dbReference type="EMBL" id="MDHJ01000001">
    <property type="protein sequence ID" value="OUE07406.1"/>
    <property type="molecule type" value="Genomic_DNA"/>
</dbReference>
<keyword evidence="2" id="KW-0472">Membrane</keyword>
<gene>
    <name evidence="3" type="ORF">CMsap09_00560</name>
</gene>
<dbReference type="Proteomes" id="UP000195106">
    <property type="component" value="Unassembled WGS sequence"/>
</dbReference>
<feature type="transmembrane region" description="Helical" evidence="2">
    <location>
        <begin position="92"/>
        <end position="110"/>
    </location>
</feature>
<feature type="region of interest" description="Disordered" evidence="1">
    <location>
        <begin position="1"/>
        <end position="21"/>
    </location>
</feature>
<feature type="transmembrane region" description="Helical" evidence="2">
    <location>
        <begin position="117"/>
        <end position="139"/>
    </location>
</feature>
<comment type="caution">
    <text evidence="3">The sequence shown here is derived from an EMBL/GenBank/DDBJ whole genome shotgun (WGS) entry which is preliminary data.</text>
</comment>
<proteinExistence type="predicted"/>
<name>A0A251XPH4_9MICO</name>